<sequence length="218" mass="23307">MNVQALKTMMELQALQGLNSNSKSDQPVTGTGSSLFQQLLTETLVSQSNHPQLSKLGSVSQMIPLLSNGNSLATKNAASYVSNAASVSSSKAPDSSVQQIISRAAQKYNLPVKLISSVISQESGFNPDAVSHAGASGLMQLMPATARGLGVTDIFDPEQNVFAGTKYLRQMMDKYNGSLEMALAAYNAGPGNVDKYNGIPPFKETMQYVQKVSERFYS</sequence>
<proteinExistence type="inferred from homology"/>
<dbReference type="SUPFAM" id="SSF53955">
    <property type="entry name" value="Lysozyme-like"/>
    <property type="match status" value="1"/>
</dbReference>
<dbReference type="AlphaFoldDB" id="A0A5D4KLX6"/>
<dbReference type="InterPro" id="IPR023346">
    <property type="entry name" value="Lysozyme-like_dom_sf"/>
</dbReference>
<feature type="domain" description="Transglycosylase SLT" evidence="2">
    <location>
        <begin position="100"/>
        <end position="205"/>
    </location>
</feature>
<dbReference type="GO" id="GO:0000270">
    <property type="term" value="P:peptidoglycan metabolic process"/>
    <property type="evidence" value="ECO:0007669"/>
    <property type="project" value="InterPro"/>
</dbReference>
<name>A0A5D4KLX6_9BACI</name>
<dbReference type="Proteomes" id="UP000323317">
    <property type="component" value="Unassembled WGS sequence"/>
</dbReference>
<dbReference type="PANTHER" id="PTHR37423">
    <property type="entry name" value="SOLUBLE LYTIC MUREIN TRANSGLYCOSYLASE-RELATED"/>
    <property type="match status" value="1"/>
</dbReference>
<accession>A0A5D4KLX6</accession>
<dbReference type="Pfam" id="PF01464">
    <property type="entry name" value="SLT"/>
    <property type="match status" value="1"/>
</dbReference>
<comment type="caution">
    <text evidence="3">The sequence shown here is derived from an EMBL/GenBank/DDBJ whole genome shotgun (WGS) entry which is preliminary data.</text>
</comment>
<dbReference type="Gene3D" id="1.10.530.10">
    <property type="match status" value="1"/>
</dbReference>
<organism evidence="3 4">
    <name type="scientific">Rossellomorea vietnamensis</name>
    <dbReference type="NCBI Taxonomy" id="218284"/>
    <lineage>
        <taxon>Bacteria</taxon>
        <taxon>Bacillati</taxon>
        <taxon>Bacillota</taxon>
        <taxon>Bacilli</taxon>
        <taxon>Bacillales</taxon>
        <taxon>Bacillaceae</taxon>
        <taxon>Rossellomorea</taxon>
    </lineage>
</organism>
<evidence type="ECO:0000256" key="1">
    <source>
        <dbReference type="ARBA" id="ARBA00007734"/>
    </source>
</evidence>
<dbReference type="PANTHER" id="PTHR37423:SF2">
    <property type="entry name" value="MEMBRANE-BOUND LYTIC MUREIN TRANSGLYCOSYLASE C"/>
    <property type="match status" value="1"/>
</dbReference>
<reference evidence="3 4" key="1">
    <citation type="submission" date="2019-08" db="EMBL/GenBank/DDBJ databases">
        <title>Bacillus genomes from the desert of Cuatro Cienegas, Coahuila.</title>
        <authorList>
            <person name="Olmedo-Alvarez G."/>
        </authorList>
    </citation>
    <scope>NUCLEOTIDE SEQUENCE [LARGE SCALE GENOMIC DNA]</scope>
    <source>
        <strain evidence="3 4">CH40_1T</strain>
    </source>
</reference>
<evidence type="ECO:0000313" key="4">
    <source>
        <dbReference type="Proteomes" id="UP000323317"/>
    </source>
</evidence>
<dbReference type="GO" id="GO:0008933">
    <property type="term" value="F:peptidoglycan lytic transglycosylase activity"/>
    <property type="evidence" value="ECO:0007669"/>
    <property type="project" value="InterPro"/>
</dbReference>
<protein>
    <submittedName>
        <fullName evidence="3">Lytic transglycosylase domain-containing protein</fullName>
    </submittedName>
</protein>
<gene>
    <name evidence="3" type="ORF">FZC79_02940</name>
</gene>
<dbReference type="GO" id="GO:0016020">
    <property type="term" value="C:membrane"/>
    <property type="evidence" value="ECO:0007669"/>
    <property type="project" value="InterPro"/>
</dbReference>
<dbReference type="PROSITE" id="PS00922">
    <property type="entry name" value="TRANSGLYCOSYLASE"/>
    <property type="match status" value="1"/>
</dbReference>
<evidence type="ECO:0000313" key="3">
    <source>
        <dbReference type="EMBL" id="TYR77786.1"/>
    </source>
</evidence>
<dbReference type="InterPro" id="IPR000189">
    <property type="entry name" value="Transglyc_AS"/>
</dbReference>
<comment type="similarity">
    <text evidence="1">Belongs to the transglycosylase Slt family.</text>
</comment>
<dbReference type="InterPro" id="IPR008258">
    <property type="entry name" value="Transglycosylase_SLT_dom_1"/>
</dbReference>
<evidence type="ECO:0000259" key="2">
    <source>
        <dbReference type="Pfam" id="PF01464"/>
    </source>
</evidence>
<dbReference type="RefSeq" id="WP_148945373.1">
    <property type="nucleotide sequence ID" value="NZ_VTEH01000001.1"/>
</dbReference>
<dbReference type="EMBL" id="VTEH01000001">
    <property type="protein sequence ID" value="TYR77786.1"/>
    <property type="molecule type" value="Genomic_DNA"/>
</dbReference>
<dbReference type="CDD" id="cd00254">
    <property type="entry name" value="LT-like"/>
    <property type="match status" value="1"/>
</dbReference>